<reference evidence="6" key="2">
    <citation type="submission" date="2016-11" db="EMBL/GenBank/DDBJ databases">
        <authorList>
            <person name="Varghese N."/>
            <person name="Submissions S."/>
        </authorList>
    </citation>
    <scope>NUCLEOTIDE SEQUENCE [LARGE SCALE GENOMIC DNA]</scope>
    <source>
        <strain evidence="6">DSM 27989</strain>
    </source>
</reference>
<accession>A0A1M6TUL0</accession>
<name>A0A1M6TUL0_9FLAO</name>
<dbReference type="Proteomes" id="UP000184120">
    <property type="component" value="Unassembled WGS sequence"/>
</dbReference>
<dbReference type="SUPFAM" id="SSF56935">
    <property type="entry name" value="Porins"/>
    <property type="match status" value="1"/>
</dbReference>
<sequence>MKKILYPLLFIGGIQLAFSQECKLKGTIADENGIPVTDASVSIFDSKNEGKGFVFTSNVGEFEFKLPCGQKYDIEIEQPGFETYIENVDLASNINKSIKLKKGQEISLQETIVKAQQAIKVKGDTIEFDADSFKVGNEEVLEDVLKKLPGIEVQNGKVFYKGKPMSQVTVGGREVLGGNEKLLNKNLPSDAVSKIQLNTKFKSNPFASSLQEDDEQFSLNIELKDDMKSLVFGNVTLGGDADKHTDAQAKIFYFSEKTDATLINDFNTYGKQVFDQDDYVSFMGGYSEFMSEGSVLSIRQGNNSLGMPTESNAPDMNTYNGAAHFGIESSKRLKITGFGLINTNNIRYNSKVERFYNTVEDPYTTIDEQRNKNNTLMGMSRLRLDYNPNDKAQIKYRLNFNYVGNEDEQSVDNYYDDQKIGYRNNYTDRKNYSLLQTISYVSKVGRDHNIGFYLRHQYQKETPDYQMFSTTQPFSVFGNLSTDAENRYNLNQNQNYVVNTFQAYTVFNYLVTNTANLKFKAGTNFSIQDFSNKLYDFQQLITANNAVADTNLNYNETFGDVTLTKKIGNLQADLGAGVSFFNEKVDYANNASVSFNETKVLPHARLNYKFSNATNLTANYQQAYELPHAKDLTDSYVLQSYFTVFQGNQNLRQALTHTASLNFGHYNSFKFFFMNAGLTYTKREKSFVTSTVLNQESLTQVNTLLNSDFDNESYSGRFMISKRFVKWYNVRGTANINFSDYYTYTGRRNDNTETVINNTSFTQTYNLENAFTFNKKFELKAGLNLSLSNFESLFKQKFETWRPYTEAAWSVTDKLLIQSDFSYRLQYRNGEKLNDAKEWNASVRYNIAKKTYLSVIGGNLLGNNAIVTNGFDNNFISTSTRNVLGRYFIVNLRYKF</sequence>
<evidence type="ECO:0000313" key="4">
    <source>
        <dbReference type="EMBL" id="GGF04405.1"/>
    </source>
</evidence>
<proteinExistence type="predicted"/>
<dbReference type="OrthoDB" id="603275at2"/>
<evidence type="ECO:0000256" key="1">
    <source>
        <dbReference type="ARBA" id="ARBA00004442"/>
    </source>
</evidence>
<keyword evidence="5" id="KW-0675">Receptor</keyword>
<dbReference type="GO" id="GO:0009279">
    <property type="term" value="C:cell outer membrane"/>
    <property type="evidence" value="ECO:0007669"/>
    <property type="project" value="UniProtKB-SubCell"/>
</dbReference>
<dbReference type="STRING" id="1434701.SAMN05443634_102100"/>
<evidence type="ECO:0000256" key="3">
    <source>
        <dbReference type="ARBA" id="ARBA00023237"/>
    </source>
</evidence>
<protein>
    <submittedName>
        <fullName evidence="5">Outer membrane receptor proteins, mostly Fe transport</fullName>
    </submittedName>
    <submittedName>
        <fullName evidence="4">TonB-dependent receptor</fullName>
    </submittedName>
</protein>
<dbReference type="InterPro" id="IPR036942">
    <property type="entry name" value="Beta-barrel_TonB_sf"/>
</dbReference>
<evidence type="ECO:0000256" key="2">
    <source>
        <dbReference type="ARBA" id="ARBA00023136"/>
    </source>
</evidence>
<keyword evidence="2" id="KW-0472">Membrane</keyword>
<evidence type="ECO:0000313" key="7">
    <source>
        <dbReference type="Proteomes" id="UP000650994"/>
    </source>
</evidence>
<dbReference type="AlphaFoldDB" id="A0A1M6TUL0"/>
<dbReference type="EMBL" id="FRBH01000002">
    <property type="protein sequence ID" value="SHK60725.1"/>
    <property type="molecule type" value="Genomic_DNA"/>
</dbReference>
<gene>
    <name evidence="4" type="ORF">GCM10010984_22170</name>
    <name evidence="5" type="ORF">SAMN05443634_102100</name>
</gene>
<keyword evidence="7" id="KW-1185">Reference proteome</keyword>
<dbReference type="EMBL" id="BMFL01000014">
    <property type="protein sequence ID" value="GGF04405.1"/>
    <property type="molecule type" value="Genomic_DNA"/>
</dbReference>
<reference evidence="7" key="4">
    <citation type="journal article" date="2019" name="Int. J. Syst. Evol. Microbiol.">
        <title>The Global Catalogue of Microorganisms (GCM) 10K type strain sequencing project: providing services to taxonomists for standard genome sequencing and annotation.</title>
        <authorList>
            <consortium name="The Broad Institute Genomics Platform"/>
            <consortium name="The Broad Institute Genome Sequencing Center for Infectious Disease"/>
            <person name="Wu L."/>
            <person name="Ma J."/>
        </authorList>
    </citation>
    <scope>NUCLEOTIDE SEQUENCE [LARGE SCALE GENOMIC DNA]</scope>
    <source>
        <strain evidence="7">CGMCC 1.12707</strain>
    </source>
</reference>
<dbReference type="RefSeq" id="WP_072929422.1">
    <property type="nucleotide sequence ID" value="NZ_BMFL01000014.1"/>
</dbReference>
<organism evidence="5 6">
    <name type="scientific">Chishuiella changwenlii</name>
    <dbReference type="NCBI Taxonomy" id="1434701"/>
    <lineage>
        <taxon>Bacteria</taxon>
        <taxon>Pseudomonadati</taxon>
        <taxon>Bacteroidota</taxon>
        <taxon>Flavobacteriia</taxon>
        <taxon>Flavobacteriales</taxon>
        <taxon>Weeksellaceae</taxon>
        <taxon>Chishuiella</taxon>
    </lineage>
</organism>
<reference evidence="5" key="3">
    <citation type="submission" date="2016-11" db="EMBL/GenBank/DDBJ databases">
        <authorList>
            <person name="Jaros S."/>
            <person name="Januszkiewicz K."/>
            <person name="Wedrychowicz H."/>
        </authorList>
    </citation>
    <scope>NUCLEOTIDE SEQUENCE [LARGE SCALE GENOMIC DNA]</scope>
    <source>
        <strain evidence="5">DSM 27989</strain>
    </source>
</reference>
<dbReference type="Pfam" id="PF13620">
    <property type="entry name" value="CarboxypepD_reg"/>
    <property type="match status" value="1"/>
</dbReference>
<evidence type="ECO:0000313" key="5">
    <source>
        <dbReference type="EMBL" id="SHK60725.1"/>
    </source>
</evidence>
<dbReference type="SUPFAM" id="SSF49464">
    <property type="entry name" value="Carboxypeptidase regulatory domain-like"/>
    <property type="match status" value="1"/>
</dbReference>
<reference evidence="4" key="5">
    <citation type="submission" date="2024-05" db="EMBL/GenBank/DDBJ databases">
        <authorList>
            <person name="Sun Q."/>
            <person name="Zhou Y."/>
        </authorList>
    </citation>
    <scope>NUCLEOTIDE SEQUENCE</scope>
    <source>
        <strain evidence="4">CGMCC 1.12707</strain>
    </source>
</reference>
<dbReference type="Proteomes" id="UP000650994">
    <property type="component" value="Unassembled WGS sequence"/>
</dbReference>
<dbReference type="Gene3D" id="2.60.40.1120">
    <property type="entry name" value="Carboxypeptidase-like, regulatory domain"/>
    <property type="match status" value="1"/>
</dbReference>
<dbReference type="Gene3D" id="2.40.170.20">
    <property type="entry name" value="TonB-dependent receptor, beta-barrel domain"/>
    <property type="match status" value="1"/>
</dbReference>
<keyword evidence="3" id="KW-0998">Cell outer membrane</keyword>
<evidence type="ECO:0000313" key="6">
    <source>
        <dbReference type="Proteomes" id="UP000184120"/>
    </source>
</evidence>
<dbReference type="InterPro" id="IPR008969">
    <property type="entry name" value="CarboxyPept-like_regulatory"/>
</dbReference>
<reference evidence="4" key="1">
    <citation type="journal article" date="2014" name="Int. J. Syst. Evol. Microbiol.">
        <title>Complete genome of a new Firmicutes species belonging to the dominant human colonic microbiota ('Ruminococcus bicirculans') reveals two chromosomes and a selective capacity to utilize plant glucans.</title>
        <authorList>
            <consortium name="NISC Comparative Sequencing Program"/>
            <person name="Wegmann U."/>
            <person name="Louis P."/>
            <person name="Goesmann A."/>
            <person name="Henrissat B."/>
            <person name="Duncan S.H."/>
            <person name="Flint H.J."/>
        </authorList>
    </citation>
    <scope>NUCLEOTIDE SEQUENCE</scope>
    <source>
        <strain evidence="4">CGMCC 1.12707</strain>
    </source>
</reference>
<comment type="subcellular location">
    <subcellularLocation>
        <location evidence="1">Cell outer membrane</location>
    </subcellularLocation>
</comment>